<name>B3JHN3_9BACT</name>
<reference evidence="2 3" key="1">
    <citation type="submission" date="2008-04" db="EMBL/GenBank/DDBJ databases">
        <title>Draft genome sequence of Bacteroides coprocola (DSM 17136).</title>
        <authorList>
            <person name="Sudarsanam P."/>
            <person name="Ley R."/>
            <person name="Guruge J."/>
            <person name="Turnbaugh P.J."/>
            <person name="Mahowald M."/>
            <person name="Liep D."/>
            <person name="Gordon J."/>
        </authorList>
    </citation>
    <scope>NUCLEOTIDE SEQUENCE [LARGE SCALE GENOMIC DNA]</scope>
    <source>
        <strain evidence="2 3">DSM 17136</strain>
    </source>
</reference>
<evidence type="ECO:0000256" key="1">
    <source>
        <dbReference type="SAM" id="Phobius"/>
    </source>
</evidence>
<comment type="caution">
    <text evidence="2">The sequence shown here is derived from an EMBL/GenBank/DDBJ whole genome shotgun (WGS) entry which is preliminary data.</text>
</comment>
<dbReference type="Proteomes" id="UP000003146">
    <property type="component" value="Unassembled WGS sequence"/>
</dbReference>
<feature type="transmembrane region" description="Helical" evidence="1">
    <location>
        <begin position="45"/>
        <end position="65"/>
    </location>
</feature>
<keyword evidence="1" id="KW-0812">Transmembrane</keyword>
<evidence type="ECO:0000313" key="3">
    <source>
        <dbReference type="Proteomes" id="UP000003146"/>
    </source>
</evidence>
<protein>
    <submittedName>
        <fullName evidence="2">Uncharacterized protein</fullName>
    </submittedName>
</protein>
<sequence length="78" mass="9310">MKRNVFINYSYNYLKIFKDIKKNEITMNIQSLFSEIRKIIIRNEFTKTFIIIGIFAFLFCVLFYIGKEVGALLAFIIK</sequence>
<keyword evidence="1" id="KW-1133">Transmembrane helix</keyword>
<accession>B3JHN3</accession>
<dbReference type="AlphaFoldDB" id="B3JHN3"/>
<keyword evidence="1" id="KW-0472">Membrane</keyword>
<dbReference type="HOGENOM" id="CLU_2614546_0_0_10"/>
<proteinExistence type="predicted"/>
<evidence type="ECO:0000313" key="2">
    <source>
        <dbReference type="EMBL" id="EDV01550.1"/>
    </source>
</evidence>
<dbReference type="STRING" id="470145.BACCOP_01395"/>
<gene>
    <name evidence="2" type="ORF">BACCOP_01395</name>
</gene>
<organism evidence="2 3">
    <name type="scientific">Phocaeicola coprocola DSM 17136</name>
    <dbReference type="NCBI Taxonomy" id="470145"/>
    <lineage>
        <taxon>Bacteria</taxon>
        <taxon>Pseudomonadati</taxon>
        <taxon>Bacteroidota</taxon>
        <taxon>Bacteroidia</taxon>
        <taxon>Bacteroidales</taxon>
        <taxon>Bacteroidaceae</taxon>
        <taxon>Phocaeicola</taxon>
    </lineage>
</organism>
<reference evidence="2 3" key="2">
    <citation type="submission" date="2008-04" db="EMBL/GenBank/DDBJ databases">
        <authorList>
            <person name="Fulton L."/>
            <person name="Clifton S."/>
            <person name="Fulton B."/>
            <person name="Xu J."/>
            <person name="Minx P."/>
            <person name="Pepin K.H."/>
            <person name="Johnson M."/>
            <person name="Thiruvilangam P."/>
            <person name="Bhonagiri V."/>
            <person name="Nash W.E."/>
            <person name="Mardis E.R."/>
            <person name="Wilson R.K."/>
        </authorList>
    </citation>
    <scope>NUCLEOTIDE SEQUENCE [LARGE SCALE GENOMIC DNA]</scope>
    <source>
        <strain evidence="2 3">DSM 17136</strain>
    </source>
</reference>
<dbReference type="EMBL" id="ABIY02000075">
    <property type="protein sequence ID" value="EDV01550.1"/>
    <property type="molecule type" value="Genomic_DNA"/>
</dbReference>